<dbReference type="InterPro" id="IPR025736">
    <property type="entry name" value="PucR_C-HTH_dom"/>
</dbReference>
<dbReference type="PANTHER" id="PTHR33744:SF1">
    <property type="entry name" value="DNA-BINDING TRANSCRIPTIONAL ACTIVATOR ADER"/>
    <property type="match status" value="1"/>
</dbReference>
<feature type="domain" description="PucR C-terminal helix-turn-helix" evidence="2">
    <location>
        <begin position="394"/>
        <end position="449"/>
    </location>
</feature>
<reference evidence="3 4" key="1">
    <citation type="submission" date="2024-10" db="EMBL/GenBank/DDBJ databases">
        <title>The Natural Products Discovery Center: Release of the First 8490 Sequenced Strains for Exploring Actinobacteria Biosynthetic Diversity.</title>
        <authorList>
            <person name="Kalkreuter E."/>
            <person name="Kautsar S.A."/>
            <person name="Yang D."/>
            <person name="Bader C.D."/>
            <person name="Teijaro C.N."/>
            <person name="Fluegel L."/>
            <person name="Davis C.M."/>
            <person name="Simpson J.R."/>
            <person name="Lauterbach L."/>
            <person name="Steele A.D."/>
            <person name="Gui C."/>
            <person name="Meng S."/>
            <person name="Li G."/>
            <person name="Viehrig K."/>
            <person name="Ye F."/>
            <person name="Su P."/>
            <person name="Kiefer A.F."/>
            <person name="Nichols A."/>
            <person name="Cepeda A.J."/>
            <person name="Yan W."/>
            <person name="Fan B."/>
            <person name="Jiang Y."/>
            <person name="Adhikari A."/>
            <person name="Zheng C.-J."/>
            <person name="Schuster L."/>
            <person name="Cowan T.M."/>
            <person name="Smanski M.J."/>
            <person name="Chevrette M.G."/>
            <person name="De Carvalho L.P.S."/>
            <person name="Shen B."/>
        </authorList>
    </citation>
    <scope>NUCLEOTIDE SEQUENCE [LARGE SCALE GENOMIC DNA]</scope>
    <source>
        <strain evidence="3 4">NPDC050545</strain>
    </source>
</reference>
<feature type="compositionally biased region" description="Gly residues" evidence="1">
    <location>
        <begin position="152"/>
        <end position="172"/>
    </location>
</feature>
<feature type="region of interest" description="Disordered" evidence="1">
    <location>
        <begin position="64"/>
        <end position="174"/>
    </location>
</feature>
<feature type="region of interest" description="Disordered" evidence="1">
    <location>
        <begin position="294"/>
        <end position="316"/>
    </location>
</feature>
<dbReference type="Gene3D" id="1.10.10.2840">
    <property type="entry name" value="PucR C-terminal helix-turn-helix domain"/>
    <property type="match status" value="1"/>
</dbReference>
<proteinExistence type="predicted"/>
<dbReference type="Proteomes" id="UP001612741">
    <property type="component" value="Unassembled WGS sequence"/>
</dbReference>
<organism evidence="3 4">
    <name type="scientific">Nonomuraea typhae</name>
    <dbReference type="NCBI Taxonomy" id="2603600"/>
    <lineage>
        <taxon>Bacteria</taxon>
        <taxon>Bacillati</taxon>
        <taxon>Actinomycetota</taxon>
        <taxon>Actinomycetes</taxon>
        <taxon>Streptosporangiales</taxon>
        <taxon>Streptosporangiaceae</taxon>
        <taxon>Nonomuraea</taxon>
    </lineage>
</organism>
<feature type="compositionally biased region" description="Basic and acidic residues" evidence="1">
    <location>
        <begin position="133"/>
        <end position="151"/>
    </location>
</feature>
<accession>A0ABW7YP26</accession>
<gene>
    <name evidence="3" type="ORF">ACIBG2_09815</name>
</gene>
<dbReference type="RefSeq" id="WP_397080659.1">
    <property type="nucleotide sequence ID" value="NZ_JBITGY010000002.1"/>
</dbReference>
<evidence type="ECO:0000313" key="3">
    <source>
        <dbReference type="EMBL" id="MFI6497671.1"/>
    </source>
</evidence>
<dbReference type="PANTHER" id="PTHR33744">
    <property type="entry name" value="CARBOHYDRATE DIACID REGULATOR"/>
    <property type="match status" value="1"/>
</dbReference>
<name>A0ABW7YP26_9ACTN</name>
<dbReference type="InterPro" id="IPR051448">
    <property type="entry name" value="CdaR-like_regulators"/>
</dbReference>
<dbReference type="InterPro" id="IPR042070">
    <property type="entry name" value="PucR_C-HTH_sf"/>
</dbReference>
<keyword evidence="4" id="KW-1185">Reference proteome</keyword>
<dbReference type="EMBL" id="JBITGY010000002">
    <property type="protein sequence ID" value="MFI6497671.1"/>
    <property type="molecule type" value="Genomic_DNA"/>
</dbReference>
<feature type="compositionally biased region" description="Basic and acidic residues" evidence="1">
    <location>
        <begin position="92"/>
        <end position="115"/>
    </location>
</feature>
<dbReference type="Pfam" id="PF13556">
    <property type="entry name" value="HTH_30"/>
    <property type="match status" value="1"/>
</dbReference>
<comment type="caution">
    <text evidence="3">The sequence shown here is derived from an EMBL/GenBank/DDBJ whole genome shotgun (WGS) entry which is preliminary data.</text>
</comment>
<evidence type="ECO:0000256" key="1">
    <source>
        <dbReference type="SAM" id="MobiDB-lite"/>
    </source>
</evidence>
<sequence>MRELAGRLSSLDPDTRAAIHVIASFDRLVEERAGLEAIVRGAAVLAGCPVRLVDPERHVDVRVLPDGRRTRADGRGSGVQDGGDDTPLRGSGVHDGRDDTPQRGEDVHDGRDDTPQRGSGVQESGGDTPARGGDVHEGGDDARLRGGDGRRGGAGGRRGGGAGAHGGAGGIGHAPDPGWPVIGLPGGPARIWLERPGPAGPVHAMVLERAAMAARGVLDRTRGRAPTRDDPALVEVILDPTAPEQARLRAARALGLDVTGRARAVALAGGEARIIPGTLGAFDAALSDTPATPTAYARATQPPLPPGGPGNHAMRRTGVGPAVPVRDLPDSWQSAQVALRLAADGTEQDPGPRVVVHDTLGGLAALAAAVRPGSEPIPDVHVLEHAAAAAPWMLATLHAIAYSPSLRAAALAVTVHHSTLQDRLNQAEHLLGWAVREPEGRLRLQLALTLRRLHRHPADG</sequence>
<feature type="compositionally biased region" description="Basic and acidic residues" evidence="1">
    <location>
        <begin position="64"/>
        <end position="74"/>
    </location>
</feature>
<evidence type="ECO:0000313" key="4">
    <source>
        <dbReference type="Proteomes" id="UP001612741"/>
    </source>
</evidence>
<evidence type="ECO:0000259" key="2">
    <source>
        <dbReference type="Pfam" id="PF13556"/>
    </source>
</evidence>
<protein>
    <submittedName>
        <fullName evidence="3">Helix-turn-helix domain-containing protein</fullName>
    </submittedName>
</protein>